<dbReference type="InterPro" id="IPR036378">
    <property type="entry name" value="FAS1_dom_sf"/>
</dbReference>
<dbReference type="PANTHER" id="PTHR10900:SF77">
    <property type="entry name" value="FI19380P1"/>
    <property type="match status" value="1"/>
</dbReference>
<dbReference type="Gene3D" id="2.30.180.10">
    <property type="entry name" value="FAS1 domain"/>
    <property type="match status" value="1"/>
</dbReference>
<gene>
    <name evidence="3" type="ORF">H8S84_12010</name>
</gene>
<proteinExistence type="predicted"/>
<evidence type="ECO:0000313" key="3">
    <source>
        <dbReference type="EMBL" id="MBC5993562.1"/>
    </source>
</evidence>
<evidence type="ECO:0000259" key="2">
    <source>
        <dbReference type="PROSITE" id="PS50213"/>
    </source>
</evidence>
<feature type="signal peptide" evidence="1">
    <location>
        <begin position="1"/>
        <end position="23"/>
    </location>
</feature>
<dbReference type="GO" id="GO:0005615">
    <property type="term" value="C:extracellular space"/>
    <property type="evidence" value="ECO:0007669"/>
    <property type="project" value="TreeGrafter"/>
</dbReference>
<dbReference type="Proteomes" id="UP000603640">
    <property type="component" value="Unassembled WGS sequence"/>
</dbReference>
<dbReference type="InterPro" id="IPR050904">
    <property type="entry name" value="Adhesion/Biosynth-related"/>
</dbReference>
<feature type="domain" description="FAS1" evidence="2">
    <location>
        <begin position="78"/>
        <end position="211"/>
    </location>
</feature>
<sequence>MKKKFITPVVAAAVLSLSLFGCASSSETTAMDETTTMSETQTMAGETEMETTEAASNISLTNTEEYDEMFKNVSDTKQYDLIALAKTSPNLSTFAAMVEAAGIASAITPDKKFTIFAPTNEAFSAMPRAELDRLMKPENKAELIKVLQLHILPNEVASTRFTDNQRIKAGEDMYINIEVDNARGVTVGGANVIKPDVMASNGVLHVVDGVITTTSGTTK</sequence>
<dbReference type="PANTHER" id="PTHR10900">
    <property type="entry name" value="PERIOSTIN-RELATED"/>
    <property type="match status" value="1"/>
</dbReference>
<keyword evidence="1" id="KW-0732">Signal</keyword>
<comment type="caution">
    <text evidence="3">The sequence shown here is derived from an EMBL/GenBank/DDBJ whole genome shotgun (WGS) entry which is preliminary data.</text>
</comment>
<dbReference type="SMART" id="SM00554">
    <property type="entry name" value="FAS1"/>
    <property type="match status" value="1"/>
</dbReference>
<dbReference type="AlphaFoldDB" id="A0A923SJE1"/>
<feature type="chain" id="PRO_5037932565" evidence="1">
    <location>
        <begin position="24"/>
        <end position="219"/>
    </location>
</feature>
<keyword evidence="4" id="KW-1185">Reference proteome</keyword>
<reference evidence="3" key="1">
    <citation type="submission" date="2020-08" db="EMBL/GenBank/DDBJ databases">
        <title>Pontibacter sp. SD6 16S ribosomal RNA gene Genome sequencing and assembly.</title>
        <authorList>
            <person name="Kang M."/>
        </authorList>
    </citation>
    <scope>NUCLEOTIDE SEQUENCE</scope>
    <source>
        <strain evidence="3">SD6</strain>
    </source>
</reference>
<dbReference type="InterPro" id="IPR000782">
    <property type="entry name" value="FAS1_domain"/>
</dbReference>
<name>A0A923SJE1_9BACT</name>
<dbReference type="PROSITE" id="PS50213">
    <property type="entry name" value="FAS1"/>
    <property type="match status" value="1"/>
</dbReference>
<protein>
    <submittedName>
        <fullName evidence="3">Fasciclin domain-containing protein</fullName>
    </submittedName>
</protein>
<dbReference type="Pfam" id="PF02469">
    <property type="entry name" value="Fasciclin"/>
    <property type="match status" value="1"/>
</dbReference>
<dbReference type="SUPFAM" id="SSF82153">
    <property type="entry name" value="FAS1 domain"/>
    <property type="match status" value="1"/>
</dbReference>
<dbReference type="PROSITE" id="PS51257">
    <property type="entry name" value="PROKAR_LIPOPROTEIN"/>
    <property type="match status" value="1"/>
</dbReference>
<dbReference type="EMBL" id="JACRVF010000003">
    <property type="protein sequence ID" value="MBC5993562.1"/>
    <property type="molecule type" value="Genomic_DNA"/>
</dbReference>
<accession>A0A923SJE1</accession>
<evidence type="ECO:0000256" key="1">
    <source>
        <dbReference type="SAM" id="SignalP"/>
    </source>
</evidence>
<dbReference type="FunFam" id="2.30.180.10:FF:000032">
    <property type="entry name" value="Fasciclin domain-containing protein, putative"/>
    <property type="match status" value="1"/>
</dbReference>
<evidence type="ECO:0000313" key="4">
    <source>
        <dbReference type="Proteomes" id="UP000603640"/>
    </source>
</evidence>
<dbReference type="RefSeq" id="WP_187067585.1">
    <property type="nucleotide sequence ID" value="NZ_JACRVF010000003.1"/>
</dbReference>
<organism evidence="3 4">
    <name type="scientific">Pontibacter cellulosilyticus</name>
    <dbReference type="NCBI Taxonomy" id="1720253"/>
    <lineage>
        <taxon>Bacteria</taxon>
        <taxon>Pseudomonadati</taxon>
        <taxon>Bacteroidota</taxon>
        <taxon>Cytophagia</taxon>
        <taxon>Cytophagales</taxon>
        <taxon>Hymenobacteraceae</taxon>
        <taxon>Pontibacter</taxon>
    </lineage>
</organism>